<keyword evidence="9 11" id="KW-0299">Galactose metabolism</keyword>
<dbReference type="SUPFAM" id="SSF55060">
    <property type="entry name" value="GHMP Kinase, C-terminal domain"/>
    <property type="match status" value="1"/>
</dbReference>
<dbReference type="InterPro" id="IPR006203">
    <property type="entry name" value="GHMP_knse_ATP-bd_CS"/>
</dbReference>
<feature type="binding site" evidence="11">
    <location>
        <begin position="38"/>
        <end position="41"/>
    </location>
    <ligand>
        <name>substrate</name>
    </ligand>
</feature>
<dbReference type="InterPro" id="IPR006206">
    <property type="entry name" value="Mevalonate/galactokinase"/>
</dbReference>
<evidence type="ECO:0000256" key="1">
    <source>
        <dbReference type="ARBA" id="ARBA00006566"/>
    </source>
</evidence>
<evidence type="ECO:0000256" key="4">
    <source>
        <dbReference type="ARBA" id="ARBA00022723"/>
    </source>
</evidence>
<dbReference type="PIRSF" id="PIRSF000530">
    <property type="entry name" value="Galactokinase"/>
    <property type="match status" value="1"/>
</dbReference>
<feature type="binding site" evidence="11">
    <location>
        <position position="130"/>
    </location>
    <ligand>
        <name>Mg(2+)</name>
        <dbReference type="ChEBI" id="CHEBI:18420"/>
    </ligand>
</feature>
<name>D7CU89_TRURR</name>
<dbReference type="PROSITE" id="PS00627">
    <property type="entry name" value="GHMP_KINASES_ATP"/>
    <property type="match status" value="1"/>
</dbReference>
<feature type="binding site" evidence="11">
    <location>
        <position position="162"/>
    </location>
    <ligand>
        <name>Mg(2+)</name>
        <dbReference type="ChEBI" id="CHEBI:18420"/>
    </ligand>
</feature>
<feature type="site" description="Transition state stabilizer" evidence="11">
    <location>
        <position position="32"/>
    </location>
</feature>
<comment type="pathway">
    <text evidence="11">Carbohydrate metabolism; galactose metabolism.</text>
</comment>
<keyword evidence="10 11" id="KW-0119">Carbohydrate metabolism</keyword>
<dbReference type="GO" id="GO:0006012">
    <property type="term" value="P:galactose metabolic process"/>
    <property type="evidence" value="ECO:0007669"/>
    <property type="project" value="UniProtKB-UniRule"/>
</dbReference>
<evidence type="ECO:0000259" key="13">
    <source>
        <dbReference type="Pfam" id="PF00288"/>
    </source>
</evidence>
<dbReference type="PRINTS" id="PR00959">
    <property type="entry name" value="MEVGALKINASE"/>
</dbReference>
<dbReference type="Pfam" id="PF10509">
    <property type="entry name" value="GalKase_gal_bdg"/>
    <property type="match status" value="1"/>
</dbReference>
<dbReference type="InterPro" id="IPR019741">
    <property type="entry name" value="Galactokinase_CS"/>
</dbReference>
<comment type="catalytic activity">
    <reaction evidence="11">
        <text>alpha-D-galactose + ATP = alpha-D-galactose 1-phosphate + ADP + H(+)</text>
        <dbReference type="Rhea" id="RHEA:13553"/>
        <dbReference type="ChEBI" id="CHEBI:15378"/>
        <dbReference type="ChEBI" id="CHEBI:28061"/>
        <dbReference type="ChEBI" id="CHEBI:30616"/>
        <dbReference type="ChEBI" id="CHEBI:58336"/>
        <dbReference type="ChEBI" id="CHEBI:456216"/>
        <dbReference type="EC" id="2.7.1.6"/>
    </reaction>
</comment>
<dbReference type="EMBL" id="CP002049">
    <property type="protein sequence ID" value="ADI13987.1"/>
    <property type="molecule type" value="Genomic_DNA"/>
</dbReference>
<dbReference type="FunFam" id="3.30.70.890:FF:000001">
    <property type="entry name" value="Galactokinase"/>
    <property type="match status" value="1"/>
</dbReference>
<dbReference type="Pfam" id="PF08544">
    <property type="entry name" value="GHMP_kinases_C"/>
    <property type="match status" value="1"/>
</dbReference>
<accession>D7CU89</accession>
<evidence type="ECO:0000259" key="15">
    <source>
        <dbReference type="Pfam" id="PF10509"/>
    </source>
</evidence>
<dbReference type="InterPro" id="IPR020568">
    <property type="entry name" value="Ribosomal_Su5_D2-typ_SF"/>
</dbReference>
<dbReference type="KEGG" id="tra:Trad_0853"/>
<dbReference type="FunFam" id="3.30.230.10:FF:000017">
    <property type="entry name" value="Galactokinase"/>
    <property type="match status" value="1"/>
</dbReference>
<keyword evidence="17" id="KW-1185">Reference proteome</keyword>
<dbReference type="OrthoDB" id="250531at2"/>
<proteinExistence type="inferred from homology"/>
<dbReference type="EC" id="2.7.1.6" evidence="11 12"/>
<dbReference type="InterPro" id="IPR014721">
    <property type="entry name" value="Ribsml_uS5_D2-typ_fold_subgr"/>
</dbReference>
<dbReference type="Gene3D" id="3.30.230.10">
    <property type="match status" value="1"/>
</dbReference>
<feature type="binding site" evidence="11">
    <location>
        <position position="72"/>
    </location>
    <ligand>
        <name>ATP</name>
        <dbReference type="ChEBI" id="CHEBI:30616"/>
    </ligand>
</feature>
<dbReference type="SUPFAM" id="SSF54211">
    <property type="entry name" value="Ribosomal protein S5 domain 2-like"/>
    <property type="match status" value="1"/>
</dbReference>
<evidence type="ECO:0000256" key="11">
    <source>
        <dbReference type="HAMAP-Rule" id="MF_00246"/>
    </source>
</evidence>
<evidence type="ECO:0000256" key="9">
    <source>
        <dbReference type="ARBA" id="ARBA00023144"/>
    </source>
</evidence>
<dbReference type="InterPro" id="IPR013750">
    <property type="entry name" value="GHMP_kinase_C_dom"/>
</dbReference>
<feature type="binding site" evidence="11">
    <location>
        <begin position="124"/>
        <end position="130"/>
    </location>
    <ligand>
        <name>ATP</name>
        <dbReference type="ChEBI" id="CHEBI:30616"/>
    </ligand>
</feature>
<dbReference type="Gene3D" id="3.30.70.890">
    <property type="entry name" value="GHMP kinase, C-terminal domain"/>
    <property type="match status" value="1"/>
</dbReference>
<dbReference type="eggNOG" id="COG0153">
    <property type="taxonomic scope" value="Bacteria"/>
</dbReference>
<dbReference type="GO" id="GO:0005829">
    <property type="term" value="C:cytosol"/>
    <property type="evidence" value="ECO:0007669"/>
    <property type="project" value="TreeGrafter"/>
</dbReference>
<dbReference type="GO" id="GO:0004335">
    <property type="term" value="F:galactokinase activity"/>
    <property type="evidence" value="ECO:0007669"/>
    <property type="project" value="UniProtKB-UniRule"/>
</dbReference>
<evidence type="ECO:0000256" key="12">
    <source>
        <dbReference type="NCBIfam" id="TIGR00131"/>
    </source>
</evidence>
<evidence type="ECO:0000259" key="14">
    <source>
        <dbReference type="Pfam" id="PF08544"/>
    </source>
</evidence>
<feature type="binding site" evidence="11">
    <location>
        <position position="223"/>
    </location>
    <ligand>
        <name>substrate</name>
    </ligand>
</feature>
<keyword evidence="5 11" id="KW-0547">Nucleotide-binding</keyword>
<dbReference type="UniPathway" id="UPA00214"/>
<feature type="domain" description="Galactokinase N-terminal" evidence="15">
    <location>
        <begin position="13"/>
        <end position="61"/>
    </location>
</feature>
<evidence type="ECO:0000256" key="6">
    <source>
        <dbReference type="ARBA" id="ARBA00022777"/>
    </source>
</evidence>
<keyword evidence="3 11" id="KW-0808">Transferase</keyword>
<dbReference type="HAMAP" id="MF_00246">
    <property type="entry name" value="Galactokinase"/>
    <property type="match status" value="1"/>
</dbReference>
<dbReference type="InterPro" id="IPR036554">
    <property type="entry name" value="GHMP_kinase_C_sf"/>
</dbReference>
<dbReference type="Proteomes" id="UP000000379">
    <property type="component" value="Chromosome"/>
</dbReference>
<dbReference type="PANTHER" id="PTHR10457">
    <property type="entry name" value="MEVALONATE KINASE/GALACTOKINASE"/>
    <property type="match status" value="1"/>
</dbReference>
<protein>
    <recommendedName>
        <fullName evidence="11 12">Galactokinase</fullName>
        <ecNumber evidence="11 12">2.7.1.6</ecNumber>
    </recommendedName>
    <alternativeName>
        <fullName evidence="11">Galactose kinase</fullName>
    </alternativeName>
</protein>
<dbReference type="STRING" id="649638.Trad_0853"/>
<evidence type="ECO:0000313" key="16">
    <source>
        <dbReference type="EMBL" id="ADI13987.1"/>
    </source>
</evidence>
<evidence type="ECO:0000256" key="2">
    <source>
        <dbReference type="ARBA" id="ARBA00022490"/>
    </source>
</evidence>
<feature type="active site" description="Proton acceptor" evidence="11">
    <location>
        <position position="174"/>
    </location>
</feature>
<sequence>MRYTADLRAEVTEAFKTRYGAPPEVLVRAPGRVNLIGEHTDYNDGFVLPMALERAAWLALRARPDDTVTVRSLELGDEVSFRLSALERGEGWAEYLKGSAWALQEDGFHLRGFEGVLRSDVPLGAGLSSSAALELATMRAFAEVSGFPWEPKRMARLAQRTENAWVGAQTGIMDQLISACGEAGRALLIDCRSLETEAVALPAGTAVVIMDTATRHKHVESGYNDRRRQCEEAAAFFGVRALRDVSLADFRAREEALAAACGDEVRRRARHVVSENARTLAAAAAMRAGDAPALGRLMDESHASMQGDFEISSSELDLMVSLARQQPGCLGARMTGGGFAGCAVALVREADAPALVAAVSQRYAAESGLEGAFYLSEGAAGASAERVA</sequence>
<dbReference type="HOGENOM" id="CLU_017814_2_1_0"/>
<feature type="domain" description="GHMP kinase N-terminal" evidence="13">
    <location>
        <begin position="95"/>
        <end position="181"/>
    </location>
</feature>
<dbReference type="NCBIfam" id="TIGR00131">
    <property type="entry name" value="gal_kin"/>
    <property type="match status" value="1"/>
</dbReference>
<evidence type="ECO:0000256" key="10">
    <source>
        <dbReference type="ARBA" id="ARBA00023277"/>
    </source>
</evidence>
<comment type="similarity">
    <text evidence="1 11">Belongs to the GHMP kinase family. GalK subfamily.</text>
</comment>
<dbReference type="InterPro" id="IPR019539">
    <property type="entry name" value="GalKase_N"/>
</dbReference>
<keyword evidence="6 11" id="KW-0418">Kinase</keyword>
<comment type="function">
    <text evidence="11">Catalyzes the transfer of the gamma-phosphate of ATP to D-galactose to form alpha-D-galactose-1-phosphate (Gal-1-P).</text>
</comment>
<dbReference type="GO" id="GO:0000287">
    <property type="term" value="F:magnesium ion binding"/>
    <property type="evidence" value="ECO:0007669"/>
    <property type="project" value="UniProtKB-UniRule"/>
</dbReference>
<evidence type="ECO:0000256" key="7">
    <source>
        <dbReference type="ARBA" id="ARBA00022840"/>
    </source>
</evidence>
<reference evidence="17" key="1">
    <citation type="submission" date="2010-05" db="EMBL/GenBank/DDBJ databases">
        <title>The complete genome of Truepera radiovictris DSM 17093.</title>
        <authorList>
            <consortium name="US DOE Joint Genome Institute (JGI-PGF)"/>
            <person name="Lucas S."/>
            <person name="Copeland A."/>
            <person name="Lapidus A."/>
            <person name="Glavina del Rio T."/>
            <person name="Dalin E."/>
            <person name="Tice H."/>
            <person name="Bruce D."/>
            <person name="Goodwin L."/>
            <person name="Pitluck S."/>
            <person name="Kyrpides N."/>
            <person name="Mavromatis K."/>
            <person name="Ovchinnikova G."/>
            <person name="Munk A.C."/>
            <person name="Detter J.C."/>
            <person name="Han C."/>
            <person name="Tapia R."/>
            <person name="Land M."/>
            <person name="Hauser L."/>
            <person name="Markowitz V."/>
            <person name="Cheng J.-F."/>
            <person name="Hugenholtz P."/>
            <person name="Woyke T."/>
            <person name="Wu D."/>
            <person name="Tindall B."/>
            <person name="Pomrenke H.G."/>
            <person name="Brambilla E."/>
            <person name="Klenk H.-P."/>
            <person name="Eisen J.A."/>
        </authorList>
    </citation>
    <scope>NUCLEOTIDE SEQUENCE [LARGE SCALE GENOMIC DNA]</scope>
    <source>
        <strain evidence="17">DSM 17093 / CIP 108686 / LMG 22925 / RQ-24</strain>
    </source>
</reference>
<comment type="subcellular location">
    <subcellularLocation>
        <location evidence="11">Cytoplasm</location>
    </subcellularLocation>
</comment>
<dbReference type="InterPro" id="IPR000705">
    <property type="entry name" value="Galactokinase"/>
</dbReference>
<dbReference type="PROSITE" id="PS00106">
    <property type="entry name" value="GALACTOKINASE"/>
    <property type="match status" value="1"/>
</dbReference>
<dbReference type="GO" id="GO:0005524">
    <property type="term" value="F:ATP binding"/>
    <property type="evidence" value="ECO:0007669"/>
    <property type="project" value="UniProtKB-UniRule"/>
</dbReference>
<keyword evidence="4 11" id="KW-0479">Metal-binding</keyword>
<dbReference type="InterPro" id="IPR006204">
    <property type="entry name" value="GHMP_kinase_N_dom"/>
</dbReference>
<dbReference type="AlphaFoldDB" id="D7CU89"/>
<evidence type="ECO:0000256" key="3">
    <source>
        <dbReference type="ARBA" id="ARBA00022679"/>
    </source>
</evidence>
<keyword evidence="8 11" id="KW-0460">Magnesium</keyword>
<reference evidence="16 17" key="2">
    <citation type="journal article" date="2011" name="Stand. Genomic Sci.">
        <title>Complete genome sequence of Truepera radiovictrix type strain (RQ-24).</title>
        <authorList>
            <person name="Ivanova N."/>
            <person name="Rohde C."/>
            <person name="Munk C."/>
            <person name="Nolan M."/>
            <person name="Lucas S."/>
            <person name="Del Rio T.G."/>
            <person name="Tice H."/>
            <person name="Deshpande S."/>
            <person name="Cheng J.F."/>
            <person name="Tapia R."/>
            <person name="Han C."/>
            <person name="Goodwin L."/>
            <person name="Pitluck S."/>
            <person name="Liolios K."/>
            <person name="Mavromatis K."/>
            <person name="Mikhailova N."/>
            <person name="Pati A."/>
            <person name="Chen A."/>
            <person name="Palaniappan K."/>
            <person name="Land M."/>
            <person name="Hauser L."/>
            <person name="Chang Y.J."/>
            <person name="Jeffries C.D."/>
            <person name="Brambilla E."/>
            <person name="Rohde M."/>
            <person name="Goker M."/>
            <person name="Tindall B.J."/>
            <person name="Woyke T."/>
            <person name="Bristow J."/>
            <person name="Eisen J.A."/>
            <person name="Markowitz V."/>
            <person name="Hugenholtz P."/>
            <person name="Kyrpides N.C."/>
            <person name="Klenk H.P."/>
            <person name="Lapidus A."/>
        </authorList>
    </citation>
    <scope>NUCLEOTIDE SEQUENCE [LARGE SCALE GENOMIC DNA]</scope>
    <source>
        <strain evidence="17">DSM 17093 / CIP 108686 / LMG 22925 / RQ-24</strain>
    </source>
</reference>
<dbReference type="RefSeq" id="WP_013177359.1">
    <property type="nucleotide sequence ID" value="NC_014221.1"/>
</dbReference>
<keyword evidence="7 11" id="KW-0067">ATP-binding</keyword>
<gene>
    <name evidence="11" type="primary">galK</name>
    <name evidence="16" type="ordered locus">Trad_0853</name>
</gene>
<organism evidence="16 17">
    <name type="scientific">Truepera radiovictrix (strain DSM 17093 / CIP 108686 / LMG 22925 / RQ-24)</name>
    <dbReference type="NCBI Taxonomy" id="649638"/>
    <lineage>
        <taxon>Bacteria</taxon>
        <taxon>Thermotogati</taxon>
        <taxon>Deinococcota</taxon>
        <taxon>Deinococci</taxon>
        <taxon>Trueperales</taxon>
        <taxon>Trueperaceae</taxon>
        <taxon>Truepera</taxon>
    </lineage>
</organism>
<feature type="domain" description="GHMP kinase C-terminal" evidence="14">
    <location>
        <begin position="283"/>
        <end position="364"/>
    </location>
</feature>
<keyword evidence="2 11" id="KW-0963">Cytoplasm</keyword>
<evidence type="ECO:0000256" key="5">
    <source>
        <dbReference type="ARBA" id="ARBA00022741"/>
    </source>
</evidence>
<evidence type="ECO:0000256" key="8">
    <source>
        <dbReference type="ARBA" id="ARBA00022842"/>
    </source>
</evidence>
<dbReference type="PRINTS" id="PR00473">
    <property type="entry name" value="GALCTOKINASE"/>
</dbReference>
<dbReference type="InterPro" id="IPR022963">
    <property type="entry name" value="Galactokinase_bac"/>
</dbReference>
<evidence type="ECO:0000313" key="17">
    <source>
        <dbReference type="Proteomes" id="UP000000379"/>
    </source>
</evidence>
<dbReference type="PANTHER" id="PTHR10457:SF7">
    <property type="entry name" value="GALACTOKINASE-RELATED"/>
    <property type="match status" value="1"/>
</dbReference>
<dbReference type="Pfam" id="PF00288">
    <property type="entry name" value="GHMP_kinases_N"/>
    <property type="match status" value="1"/>
</dbReference>